<sequence>MAATLLAGSWGCIPETQEPGLKSVPRARYSSRGPRPSHVCTPEKLVIDTTYSTRKGGVHRAGPALVKSL</sequence>
<organism evidence="1 2">
    <name type="scientific">Rattus norvegicus</name>
    <name type="common">Rat</name>
    <dbReference type="NCBI Taxonomy" id="10116"/>
    <lineage>
        <taxon>Eukaryota</taxon>
        <taxon>Metazoa</taxon>
        <taxon>Chordata</taxon>
        <taxon>Craniata</taxon>
        <taxon>Vertebrata</taxon>
        <taxon>Euteleostomi</taxon>
        <taxon>Mammalia</taxon>
        <taxon>Eutheria</taxon>
        <taxon>Euarchontoglires</taxon>
        <taxon>Glires</taxon>
        <taxon>Rodentia</taxon>
        <taxon>Myomorpha</taxon>
        <taxon>Muroidea</taxon>
        <taxon>Muridae</taxon>
        <taxon>Murinae</taxon>
        <taxon>Rattus</taxon>
    </lineage>
</organism>
<proteinExistence type="predicted"/>
<dbReference type="AlphaFoldDB" id="A6K5Q5"/>
<protein>
    <submittedName>
        <fullName evidence="1">RCG37842</fullName>
    </submittedName>
</protein>
<accession>A6K5Q5</accession>
<gene>
    <name evidence="1" type="ORF">rCG_37842</name>
</gene>
<evidence type="ECO:0000313" key="2">
    <source>
        <dbReference type="Proteomes" id="UP000234681"/>
    </source>
</evidence>
<evidence type="ECO:0000313" key="1">
    <source>
        <dbReference type="EMBL" id="EDL99475.1"/>
    </source>
</evidence>
<reference evidence="2" key="1">
    <citation type="submission" date="2005-09" db="EMBL/GenBank/DDBJ databases">
        <authorList>
            <person name="Mural R.J."/>
            <person name="Li P.W."/>
            <person name="Adams M.D."/>
            <person name="Amanatides P.G."/>
            <person name="Baden-Tillson H."/>
            <person name="Barnstead M."/>
            <person name="Chin S.H."/>
            <person name="Dew I."/>
            <person name="Evans C.A."/>
            <person name="Ferriera S."/>
            <person name="Flanigan M."/>
            <person name="Fosler C."/>
            <person name="Glodek A."/>
            <person name="Gu Z."/>
            <person name="Holt R.A."/>
            <person name="Jennings D."/>
            <person name="Kraft C.L."/>
            <person name="Lu F."/>
            <person name="Nguyen T."/>
            <person name="Nusskern D.R."/>
            <person name="Pfannkoch C.M."/>
            <person name="Sitter C."/>
            <person name="Sutton G.G."/>
            <person name="Venter J.C."/>
            <person name="Wang Z."/>
            <person name="Woodage T."/>
            <person name="Zheng X.H."/>
            <person name="Zhong F."/>
        </authorList>
    </citation>
    <scope>NUCLEOTIDE SEQUENCE [LARGE SCALE GENOMIC DNA]</scope>
    <source>
        <strain>BN</strain>
        <strain evidence="2">Sprague-Dawley</strain>
    </source>
</reference>
<name>A6K5Q5_RAT</name>
<dbReference type="Proteomes" id="UP000234681">
    <property type="component" value="Chromosome 14"/>
</dbReference>
<dbReference type="EMBL" id="CH474022">
    <property type="protein sequence ID" value="EDL99475.1"/>
    <property type="molecule type" value="Genomic_DNA"/>
</dbReference>